<sequence>MEHDAHRLIHEINLSYLLLTRRLLVEDKAWGMSSLGVLPEVADVLMALSPEEIERLASTSQILCSFRFHDHTVLSALTHSQVEVAVMARSPVCQPVGQRV</sequence>
<accession>A0A1I7E2Q9</accession>
<dbReference type="Pfam" id="PF05247">
    <property type="entry name" value="FlhD"/>
    <property type="match status" value="1"/>
</dbReference>
<comment type="function">
    <text evidence="8">Functions in complex with FlhC as a master transcriptional regulator that regulates transcription of several flagellar and non-flagellar operons by binding to their promoter region. Activates expression of class 2 flagellar genes, including fliA, which is a flagellum-specific sigma factor that turns on the class 3 genes. Also regulates genes whose products function in a variety of physiological pathways.</text>
</comment>
<evidence type="ECO:0000256" key="8">
    <source>
        <dbReference type="ARBA" id="ARBA00025431"/>
    </source>
</evidence>
<dbReference type="Proteomes" id="UP000198844">
    <property type="component" value="Unassembled WGS sequence"/>
</dbReference>
<evidence type="ECO:0000256" key="5">
    <source>
        <dbReference type="ARBA" id="ARBA00023157"/>
    </source>
</evidence>
<dbReference type="RefSeq" id="WP_093636925.1">
    <property type="nucleotide sequence ID" value="NZ_FPBH01000013.1"/>
</dbReference>
<organism evidence="9 10">
    <name type="scientific">Paraburkholderia aspalathi</name>
    <dbReference type="NCBI Taxonomy" id="1324617"/>
    <lineage>
        <taxon>Bacteria</taxon>
        <taxon>Pseudomonadati</taxon>
        <taxon>Pseudomonadota</taxon>
        <taxon>Betaproteobacteria</taxon>
        <taxon>Burkholderiales</taxon>
        <taxon>Burkholderiaceae</taxon>
        <taxon>Paraburkholderia</taxon>
    </lineage>
</organism>
<evidence type="ECO:0000256" key="4">
    <source>
        <dbReference type="ARBA" id="ARBA00023125"/>
    </source>
</evidence>
<keyword evidence="4" id="KW-0238">DNA-binding</keyword>
<evidence type="ECO:0000256" key="7">
    <source>
        <dbReference type="ARBA" id="ARBA00023163"/>
    </source>
</evidence>
<keyword evidence="9" id="KW-0969">Cilium</keyword>
<keyword evidence="9" id="KW-0966">Cell projection</keyword>
<dbReference type="Gene3D" id="1.10.4000.10">
    <property type="entry name" value="Flagellar transcriptional activator FlhD"/>
    <property type="match status" value="1"/>
</dbReference>
<keyword evidence="9" id="KW-0282">Flagellum</keyword>
<keyword evidence="5" id="KW-1015">Disulfide bond</keyword>
<dbReference type="InterPro" id="IPR023559">
    <property type="entry name" value="Flagellar_FlhD"/>
</dbReference>
<gene>
    <name evidence="9" type="ORF">SAMN05192563_1013119</name>
</gene>
<evidence type="ECO:0000256" key="1">
    <source>
        <dbReference type="ARBA" id="ARBA00022490"/>
    </source>
</evidence>
<dbReference type="InterPro" id="IPR036194">
    <property type="entry name" value="FlhD_sf"/>
</dbReference>
<dbReference type="SUPFAM" id="SSF63592">
    <property type="entry name" value="Flagellar transcriptional activator FlhD"/>
    <property type="match status" value="1"/>
</dbReference>
<keyword evidence="6" id="KW-0010">Activator</keyword>
<keyword evidence="3" id="KW-0805">Transcription regulation</keyword>
<evidence type="ECO:0000256" key="3">
    <source>
        <dbReference type="ARBA" id="ARBA00023015"/>
    </source>
</evidence>
<dbReference type="OrthoDB" id="9104845at2"/>
<dbReference type="GO" id="GO:0045893">
    <property type="term" value="P:positive regulation of DNA-templated transcription"/>
    <property type="evidence" value="ECO:0007669"/>
    <property type="project" value="InterPro"/>
</dbReference>
<keyword evidence="2" id="KW-1005">Bacterial flagellum biogenesis</keyword>
<name>A0A1I7E2Q9_9BURK</name>
<evidence type="ECO:0000256" key="6">
    <source>
        <dbReference type="ARBA" id="ARBA00023159"/>
    </source>
</evidence>
<evidence type="ECO:0000313" key="10">
    <source>
        <dbReference type="Proteomes" id="UP000198844"/>
    </source>
</evidence>
<keyword evidence="7" id="KW-0804">Transcription</keyword>
<keyword evidence="1" id="KW-0963">Cytoplasm</keyword>
<evidence type="ECO:0000313" key="9">
    <source>
        <dbReference type="EMBL" id="SFU18241.1"/>
    </source>
</evidence>
<protein>
    <submittedName>
        <fullName evidence="9">Flagellar transcriptional activator FlhD</fullName>
    </submittedName>
</protein>
<evidence type="ECO:0000256" key="2">
    <source>
        <dbReference type="ARBA" id="ARBA00022795"/>
    </source>
</evidence>
<dbReference type="GO" id="GO:0003677">
    <property type="term" value="F:DNA binding"/>
    <property type="evidence" value="ECO:0007669"/>
    <property type="project" value="UniProtKB-KW"/>
</dbReference>
<dbReference type="AlphaFoldDB" id="A0A1I7E2Q9"/>
<proteinExistence type="predicted"/>
<dbReference type="GO" id="GO:0044780">
    <property type="term" value="P:bacterial-type flagellum assembly"/>
    <property type="evidence" value="ECO:0007669"/>
    <property type="project" value="InterPro"/>
</dbReference>
<reference evidence="9 10" key="1">
    <citation type="submission" date="2016-10" db="EMBL/GenBank/DDBJ databases">
        <authorList>
            <person name="de Groot N.N."/>
        </authorList>
    </citation>
    <scope>NUCLEOTIDE SEQUENCE [LARGE SCALE GENOMIC DNA]</scope>
    <source>
        <strain evidence="9 10">LMG 27731</strain>
    </source>
</reference>
<dbReference type="EMBL" id="FPBH01000013">
    <property type="protein sequence ID" value="SFU18241.1"/>
    <property type="molecule type" value="Genomic_DNA"/>
</dbReference>